<comment type="caution">
    <text evidence="1">The sequence shown here is derived from an EMBL/GenBank/DDBJ whole genome shotgun (WGS) entry which is preliminary data.</text>
</comment>
<dbReference type="AlphaFoldDB" id="A0A327KNE0"/>
<evidence type="ECO:0000313" key="1">
    <source>
        <dbReference type="EMBL" id="RAI39093.1"/>
    </source>
</evidence>
<sequence length="94" mass="9844">MNLHATAAALSRLPAKGLGWGRRALLALGLVLTLAPASPVGTAPALPVPCALVKAAVARMRATTTPAQMLDWARRQGYDEATIRAARACLRTKD</sequence>
<accession>A0A327KNE0</accession>
<evidence type="ECO:0000313" key="2">
    <source>
        <dbReference type="Proteomes" id="UP000249130"/>
    </source>
</evidence>
<dbReference type="RefSeq" id="WP_111422010.1">
    <property type="nucleotide sequence ID" value="NZ_NPEX01000312.1"/>
</dbReference>
<name>A0A327KNE0_9BRAD</name>
<proteinExistence type="predicted"/>
<protein>
    <submittedName>
        <fullName evidence="1">Uncharacterized protein</fullName>
    </submittedName>
</protein>
<keyword evidence="2" id="KW-1185">Reference proteome</keyword>
<dbReference type="Proteomes" id="UP000249130">
    <property type="component" value="Unassembled WGS sequence"/>
</dbReference>
<dbReference type="EMBL" id="NPEX01000312">
    <property type="protein sequence ID" value="RAI39093.1"/>
    <property type="molecule type" value="Genomic_DNA"/>
</dbReference>
<organism evidence="1 2">
    <name type="scientific">Rhodoplanes roseus</name>
    <dbReference type="NCBI Taxonomy" id="29409"/>
    <lineage>
        <taxon>Bacteria</taxon>
        <taxon>Pseudomonadati</taxon>
        <taxon>Pseudomonadota</taxon>
        <taxon>Alphaproteobacteria</taxon>
        <taxon>Hyphomicrobiales</taxon>
        <taxon>Nitrobacteraceae</taxon>
        <taxon>Rhodoplanes</taxon>
    </lineage>
</organism>
<reference evidence="1 2" key="1">
    <citation type="submission" date="2017-07" db="EMBL/GenBank/DDBJ databases">
        <title>Draft Genome Sequences of Select Purple Nonsulfur Bacteria.</title>
        <authorList>
            <person name="Lasarre B."/>
            <person name="Mckinlay J.B."/>
        </authorList>
    </citation>
    <scope>NUCLEOTIDE SEQUENCE [LARGE SCALE GENOMIC DNA]</scope>
    <source>
        <strain evidence="1 2">DSM 5909</strain>
    </source>
</reference>
<gene>
    <name evidence="1" type="ORF">CH341_26590</name>
</gene>